<feature type="domain" description="Rhodanese" evidence="4">
    <location>
        <begin position="32"/>
        <end position="139"/>
    </location>
</feature>
<feature type="domain" description="Rhodanese" evidence="4">
    <location>
        <begin position="174"/>
        <end position="290"/>
    </location>
</feature>
<comment type="catalytic activity">
    <reaction evidence="2">
        <text>thiosulfate + hydrogen cyanide = thiocyanate + sulfite + 2 H(+)</text>
        <dbReference type="Rhea" id="RHEA:16881"/>
        <dbReference type="ChEBI" id="CHEBI:15378"/>
        <dbReference type="ChEBI" id="CHEBI:17359"/>
        <dbReference type="ChEBI" id="CHEBI:18022"/>
        <dbReference type="ChEBI" id="CHEBI:18407"/>
        <dbReference type="ChEBI" id="CHEBI:33542"/>
        <dbReference type="EC" id="2.8.1.1"/>
    </reaction>
</comment>
<keyword evidence="3 5" id="KW-0808">Transferase</keyword>
<keyword evidence="6" id="KW-1185">Reference proteome</keyword>
<keyword evidence="5" id="KW-0670">Pyruvate</keyword>
<name>A0A2A9CZV0_9MICO</name>
<gene>
    <name evidence="5" type="ORF">ATL40_1558</name>
</gene>
<dbReference type="InterPro" id="IPR051126">
    <property type="entry name" value="Thiosulfate_sulfurtransferase"/>
</dbReference>
<dbReference type="CDD" id="cd01448">
    <property type="entry name" value="TST_Repeat_1"/>
    <property type="match status" value="1"/>
</dbReference>
<comment type="caution">
    <text evidence="5">The sequence shown here is derived from an EMBL/GenBank/DDBJ whole genome shotgun (WGS) entry which is preliminary data.</text>
</comment>
<dbReference type="InterPro" id="IPR001307">
    <property type="entry name" value="Thiosulphate_STrfase_CS"/>
</dbReference>
<dbReference type="AlphaFoldDB" id="A0A2A9CZV0"/>
<dbReference type="CDD" id="cd01449">
    <property type="entry name" value="TST_Repeat_2"/>
    <property type="match status" value="1"/>
</dbReference>
<accession>A0A2A9CZV0</accession>
<dbReference type="Gene3D" id="3.40.250.10">
    <property type="entry name" value="Rhodanese-like domain"/>
    <property type="match status" value="2"/>
</dbReference>
<dbReference type="SMART" id="SM00450">
    <property type="entry name" value="RHOD"/>
    <property type="match status" value="2"/>
</dbReference>
<dbReference type="InterPro" id="IPR001763">
    <property type="entry name" value="Rhodanese-like_dom"/>
</dbReference>
<dbReference type="OrthoDB" id="9781034at2"/>
<dbReference type="PROSITE" id="PS50206">
    <property type="entry name" value="RHODANESE_3"/>
    <property type="match status" value="2"/>
</dbReference>
<evidence type="ECO:0000256" key="1">
    <source>
        <dbReference type="ARBA" id="ARBA00022737"/>
    </source>
</evidence>
<dbReference type="GO" id="GO:0004792">
    <property type="term" value="F:thiosulfate-cyanide sulfurtransferase activity"/>
    <property type="evidence" value="ECO:0007669"/>
    <property type="project" value="UniProtKB-EC"/>
</dbReference>
<dbReference type="Pfam" id="PF00581">
    <property type="entry name" value="Rhodanese"/>
    <property type="match status" value="2"/>
</dbReference>
<proteinExistence type="predicted"/>
<dbReference type="PANTHER" id="PTHR43855">
    <property type="entry name" value="THIOSULFATE SULFURTRANSFERASE"/>
    <property type="match status" value="1"/>
</dbReference>
<evidence type="ECO:0000313" key="6">
    <source>
        <dbReference type="Proteomes" id="UP000224915"/>
    </source>
</evidence>
<evidence type="ECO:0000259" key="4">
    <source>
        <dbReference type="PROSITE" id="PS50206"/>
    </source>
</evidence>
<dbReference type="PANTHER" id="PTHR43855:SF1">
    <property type="entry name" value="THIOSULFATE SULFURTRANSFERASE"/>
    <property type="match status" value="1"/>
</dbReference>
<evidence type="ECO:0000313" key="5">
    <source>
        <dbReference type="EMBL" id="PFG19978.1"/>
    </source>
</evidence>
<dbReference type="InterPro" id="IPR036873">
    <property type="entry name" value="Rhodanese-like_dom_sf"/>
</dbReference>
<dbReference type="PROSITE" id="PS00683">
    <property type="entry name" value="RHODANESE_2"/>
    <property type="match status" value="1"/>
</dbReference>
<evidence type="ECO:0000256" key="2">
    <source>
        <dbReference type="ARBA" id="ARBA00047549"/>
    </source>
</evidence>
<dbReference type="PROSITE" id="PS00380">
    <property type="entry name" value="RHODANESE_1"/>
    <property type="match status" value="1"/>
</dbReference>
<reference evidence="5 6" key="1">
    <citation type="submission" date="2017-10" db="EMBL/GenBank/DDBJ databases">
        <title>Sequencing the genomes of 1000 actinobacteria strains.</title>
        <authorList>
            <person name="Klenk H.-P."/>
        </authorList>
    </citation>
    <scope>NUCLEOTIDE SEQUENCE [LARGE SCALE GENOMIC DNA]</scope>
    <source>
        <strain evidence="5 6">DSM 21801</strain>
    </source>
</reference>
<dbReference type="Proteomes" id="UP000224915">
    <property type="component" value="Unassembled WGS sequence"/>
</dbReference>
<dbReference type="SUPFAM" id="SSF52821">
    <property type="entry name" value="Rhodanese/Cell cycle control phosphatase"/>
    <property type="match status" value="2"/>
</dbReference>
<keyword evidence="1" id="KW-0677">Repeat</keyword>
<organism evidence="5 6">
    <name type="scientific">Serinibacter salmoneus</name>
    <dbReference type="NCBI Taxonomy" id="556530"/>
    <lineage>
        <taxon>Bacteria</taxon>
        <taxon>Bacillati</taxon>
        <taxon>Actinomycetota</taxon>
        <taxon>Actinomycetes</taxon>
        <taxon>Micrococcales</taxon>
        <taxon>Beutenbergiaceae</taxon>
        <taxon>Serinibacter</taxon>
    </lineage>
</organism>
<dbReference type="RefSeq" id="WP_098469026.1">
    <property type="nucleotide sequence ID" value="NZ_PDJD01000001.1"/>
</dbReference>
<protein>
    <recommendedName>
        <fullName evidence="3">Sulfurtransferase</fullName>
    </recommendedName>
</protein>
<dbReference type="EMBL" id="PDJD01000001">
    <property type="protein sequence ID" value="PFG19978.1"/>
    <property type="molecule type" value="Genomic_DNA"/>
</dbReference>
<evidence type="ECO:0000256" key="3">
    <source>
        <dbReference type="RuleBase" id="RU000507"/>
    </source>
</evidence>
<sequence>MPVAVDGSQAKFAEYAHPERLVSTAWLAEHLEDPGLVVVESDEDVLLYETGHIPGAVKVDWHLDLNDPVVRDYVGGAAFARLMGAKGISRDSTIVVYGDKSNWWAAYALWVFRLFGHEDVRLLDGGRDKWIAEDRPLTTDHPTPTPVDYPVVERDDSGIRAFKEDVLAHIGKPLIDIRSPQEYTGERLHMPDYPEEGALRGGHIPTARNVPWARSVCEDGSFRPRAELEAIYGSDGVGLRPEDEVVTYCRIGERSSHTWFVLTYLLGYDAVRNYDGSWTEWGNAVRVPIVAGPEPGMAAVPA</sequence>